<dbReference type="PANTHER" id="PTHR43344">
    <property type="entry name" value="PHOSPHOSERINE PHOSPHATASE"/>
    <property type="match status" value="1"/>
</dbReference>
<organism evidence="11 12">
    <name type="scientific">Candidatus Brennerbacteria bacterium CG_4_8_14_3_um_filter_43_14</name>
    <dbReference type="NCBI Taxonomy" id="1974521"/>
    <lineage>
        <taxon>Bacteria</taxon>
        <taxon>Candidatus Brenneribacteriota</taxon>
    </lineage>
</organism>
<dbReference type="Gene3D" id="3.40.50.1000">
    <property type="entry name" value="HAD superfamily/HAD-like"/>
    <property type="match status" value="1"/>
</dbReference>
<sequence>MRNKEIETIIFDVDGTLSDEISWLKLTDGLGASSETHAQIFAEFKSGMLSYPVAKHKLILLWQSTGNANKPYMEEMFRSWRLKDDAHETINYLKRSYRVCLMSGAVDLYVKVVAEKLGIVDWYANTELIWDEDENLIDFHYFADQSRKKLEHLNEYVAKYGLDISRCAVVGDGDSDIALFRELPYGIAVNKSPYPELEALATKTVSRLSQLKEIF</sequence>
<reference evidence="12" key="1">
    <citation type="submission" date="2017-09" db="EMBL/GenBank/DDBJ databases">
        <title>Depth-based differentiation of microbial function through sediment-hosted aquifers and enrichment of novel symbionts in the deep terrestrial subsurface.</title>
        <authorList>
            <person name="Probst A.J."/>
            <person name="Ladd B."/>
            <person name="Jarett J.K."/>
            <person name="Geller-Mcgrath D.E."/>
            <person name="Sieber C.M.K."/>
            <person name="Emerson J.B."/>
            <person name="Anantharaman K."/>
            <person name="Thomas B.C."/>
            <person name="Malmstrom R."/>
            <person name="Stieglmeier M."/>
            <person name="Klingl A."/>
            <person name="Woyke T."/>
            <person name="Ryan C.M."/>
            <person name="Banfield J.F."/>
        </authorList>
    </citation>
    <scope>NUCLEOTIDE SEQUENCE [LARGE SCALE GENOMIC DNA]</scope>
</reference>
<evidence type="ECO:0000256" key="7">
    <source>
        <dbReference type="ARBA" id="ARBA00022842"/>
    </source>
</evidence>
<dbReference type="InterPro" id="IPR050582">
    <property type="entry name" value="HAD-like_SerB"/>
</dbReference>
<name>A0A2H9N3L9_9BACT</name>
<evidence type="ECO:0000313" key="12">
    <source>
        <dbReference type="Proteomes" id="UP000236842"/>
    </source>
</evidence>
<accession>A0A2H9N3L9</accession>
<comment type="cofactor">
    <cofactor evidence="1">
        <name>Mg(2+)</name>
        <dbReference type="ChEBI" id="CHEBI:18420"/>
    </cofactor>
</comment>
<dbReference type="SUPFAM" id="SSF56784">
    <property type="entry name" value="HAD-like"/>
    <property type="match status" value="1"/>
</dbReference>
<dbReference type="InterPro" id="IPR023214">
    <property type="entry name" value="HAD_sf"/>
</dbReference>
<dbReference type="EMBL" id="PFIJ01000053">
    <property type="protein sequence ID" value="PIX28495.1"/>
    <property type="molecule type" value="Genomic_DNA"/>
</dbReference>
<keyword evidence="8" id="KW-0718">Serine biosynthesis</keyword>
<evidence type="ECO:0000256" key="2">
    <source>
        <dbReference type="ARBA" id="ARBA00005135"/>
    </source>
</evidence>
<dbReference type="PANTHER" id="PTHR43344:SF2">
    <property type="entry name" value="PHOSPHOSERINE PHOSPHATASE"/>
    <property type="match status" value="1"/>
</dbReference>
<dbReference type="InterPro" id="IPR036412">
    <property type="entry name" value="HAD-like_sf"/>
</dbReference>
<dbReference type="Pfam" id="PF12710">
    <property type="entry name" value="HAD"/>
    <property type="match status" value="1"/>
</dbReference>
<evidence type="ECO:0000313" key="11">
    <source>
        <dbReference type="EMBL" id="PIX28495.1"/>
    </source>
</evidence>
<keyword evidence="4" id="KW-0028">Amino-acid biosynthesis</keyword>
<comment type="pathway">
    <text evidence="2">Amino-acid biosynthesis; L-serine biosynthesis; L-serine from 3-phospho-D-glycerate: step 3/3.</text>
</comment>
<evidence type="ECO:0000256" key="10">
    <source>
        <dbReference type="ARBA" id="ARBA00048523"/>
    </source>
</evidence>
<dbReference type="GO" id="GO:0000287">
    <property type="term" value="F:magnesium ion binding"/>
    <property type="evidence" value="ECO:0007669"/>
    <property type="project" value="TreeGrafter"/>
</dbReference>
<evidence type="ECO:0000256" key="1">
    <source>
        <dbReference type="ARBA" id="ARBA00001946"/>
    </source>
</evidence>
<evidence type="ECO:0000256" key="4">
    <source>
        <dbReference type="ARBA" id="ARBA00022605"/>
    </source>
</evidence>
<dbReference type="EC" id="3.1.3.3" evidence="3"/>
<evidence type="ECO:0000256" key="6">
    <source>
        <dbReference type="ARBA" id="ARBA00022801"/>
    </source>
</evidence>
<comment type="catalytic activity">
    <reaction evidence="9">
        <text>O-phospho-L-serine + H2O = L-serine + phosphate</text>
        <dbReference type="Rhea" id="RHEA:21208"/>
        <dbReference type="ChEBI" id="CHEBI:15377"/>
        <dbReference type="ChEBI" id="CHEBI:33384"/>
        <dbReference type="ChEBI" id="CHEBI:43474"/>
        <dbReference type="ChEBI" id="CHEBI:57524"/>
        <dbReference type="EC" id="3.1.3.3"/>
    </reaction>
</comment>
<dbReference type="NCBIfam" id="TIGR01488">
    <property type="entry name" value="HAD-SF-IB"/>
    <property type="match status" value="1"/>
</dbReference>
<comment type="caution">
    <text evidence="11">The sequence shown here is derived from an EMBL/GenBank/DDBJ whole genome shotgun (WGS) entry which is preliminary data.</text>
</comment>
<dbReference type="GO" id="GO:0036424">
    <property type="term" value="F:L-phosphoserine phosphatase activity"/>
    <property type="evidence" value="ECO:0007669"/>
    <property type="project" value="TreeGrafter"/>
</dbReference>
<gene>
    <name evidence="11" type="ORF">COZ64_02945</name>
</gene>
<keyword evidence="7" id="KW-0460">Magnesium</keyword>
<comment type="catalytic activity">
    <reaction evidence="10">
        <text>O-phospho-D-serine + H2O = D-serine + phosphate</text>
        <dbReference type="Rhea" id="RHEA:24873"/>
        <dbReference type="ChEBI" id="CHEBI:15377"/>
        <dbReference type="ChEBI" id="CHEBI:35247"/>
        <dbReference type="ChEBI" id="CHEBI:43474"/>
        <dbReference type="ChEBI" id="CHEBI:58680"/>
        <dbReference type="EC" id="3.1.3.3"/>
    </reaction>
</comment>
<keyword evidence="6" id="KW-0378">Hydrolase</keyword>
<evidence type="ECO:0000256" key="3">
    <source>
        <dbReference type="ARBA" id="ARBA00012640"/>
    </source>
</evidence>
<evidence type="ECO:0000256" key="5">
    <source>
        <dbReference type="ARBA" id="ARBA00022723"/>
    </source>
</evidence>
<dbReference type="Proteomes" id="UP000236842">
    <property type="component" value="Unassembled WGS sequence"/>
</dbReference>
<dbReference type="AlphaFoldDB" id="A0A2H9N3L9"/>
<dbReference type="GO" id="GO:0005737">
    <property type="term" value="C:cytoplasm"/>
    <property type="evidence" value="ECO:0007669"/>
    <property type="project" value="TreeGrafter"/>
</dbReference>
<protein>
    <recommendedName>
        <fullName evidence="3">phosphoserine phosphatase</fullName>
        <ecNumber evidence="3">3.1.3.3</ecNumber>
    </recommendedName>
</protein>
<evidence type="ECO:0000256" key="8">
    <source>
        <dbReference type="ARBA" id="ARBA00023299"/>
    </source>
</evidence>
<dbReference type="GO" id="GO:0006564">
    <property type="term" value="P:L-serine biosynthetic process"/>
    <property type="evidence" value="ECO:0007669"/>
    <property type="project" value="UniProtKB-KW"/>
</dbReference>
<proteinExistence type="predicted"/>
<evidence type="ECO:0000256" key="9">
    <source>
        <dbReference type="ARBA" id="ARBA00048138"/>
    </source>
</evidence>
<keyword evidence="5" id="KW-0479">Metal-binding</keyword>